<keyword evidence="3" id="KW-0732">Signal</keyword>
<dbReference type="EMBL" id="RBZU01000001">
    <property type="protein sequence ID" value="RKP59421.1"/>
    <property type="molecule type" value="Genomic_DNA"/>
</dbReference>
<proteinExistence type="inferred from homology"/>
<sequence>MKVKATRTVRAAAAALSAACALIAGAAHATTDIQMWTLLSGGDGARMKQLVDGFNDSQKDVKVTTTTLKWGEPFYTKVKTAAAVGEGPDVVTIHLSRLSGLAQTGVLRPISEAEFDASTLKGGDFFDRLWTKAHYQNALYAVPLDTHALVLYYNKDLIKKAGLADANGNLKPIANVAELGAAFKAVKDKTGAAGFTMENSPDSYNGAWRLWETMIAEQGGKIVDNNTLVYGKAGQQALQTMVDWYAQGLGTKGLDYGASTSEFVAGKAGFMINGVWEVPTLTDAANAKKLGFDYAVVPMPALYNGNASVWADSHAFAIPQNKGKPISPEHVKAVLQFVAYVEQHAIVWGGGGHIPAYKPVTLSDAFKQLKPNSDYAQAVAEHVTYDPDGWWSGAAGPLEAAAAKYFPAAMNGQLPVDKALKMFDADANKLLKRAAP</sequence>
<name>A0A494Y9R1_9BURK</name>
<comment type="similarity">
    <text evidence="2">Belongs to the bacterial solute-binding protein 1 family.</text>
</comment>
<comment type="caution">
    <text evidence="4">The sequence shown here is derived from an EMBL/GenBank/DDBJ whole genome shotgun (WGS) entry which is preliminary data.</text>
</comment>
<dbReference type="PANTHER" id="PTHR43649:SF14">
    <property type="entry name" value="BLR3389 PROTEIN"/>
    <property type="match status" value="1"/>
</dbReference>
<feature type="chain" id="PRO_5019748432" evidence="3">
    <location>
        <begin position="30"/>
        <end position="436"/>
    </location>
</feature>
<keyword evidence="5" id="KW-1185">Reference proteome</keyword>
<feature type="signal peptide" evidence="3">
    <location>
        <begin position="1"/>
        <end position="29"/>
    </location>
</feature>
<dbReference type="InterPro" id="IPR006059">
    <property type="entry name" value="SBP"/>
</dbReference>
<dbReference type="GO" id="GO:0042597">
    <property type="term" value="C:periplasmic space"/>
    <property type="evidence" value="ECO:0007669"/>
    <property type="project" value="UniProtKB-SubCell"/>
</dbReference>
<dbReference type="AlphaFoldDB" id="A0A494Y9R1"/>
<evidence type="ECO:0000313" key="5">
    <source>
        <dbReference type="Proteomes" id="UP000270342"/>
    </source>
</evidence>
<dbReference type="InterPro" id="IPR050490">
    <property type="entry name" value="Bact_solute-bd_prot1"/>
</dbReference>
<dbReference type="Proteomes" id="UP000270342">
    <property type="component" value="Unassembled WGS sequence"/>
</dbReference>
<evidence type="ECO:0000313" key="4">
    <source>
        <dbReference type="EMBL" id="RKP59421.1"/>
    </source>
</evidence>
<evidence type="ECO:0000256" key="3">
    <source>
        <dbReference type="SAM" id="SignalP"/>
    </source>
</evidence>
<dbReference type="Gene3D" id="3.40.190.10">
    <property type="entry name" value="Periplasmic binding protein-like II"/>
    <property type="match status" value="1"/>
</dbReference>
<evidence type="ECO:0000256" key="2">
    <source>
        <dbReference type="ARBA" id="ARBA00008520"/>
    </source>
</evidence>
<organism evidence="4 5">
    <name type="scientific">Pararobbsia silviterrae</name>
    <dbReference type="NCBI Taxonomy" id="1792498"/>
    <lineage>
        <taxon>Bacteria</taxon>
        <taxon>Pseudomonadati</taxon>
        <taxon>Pseudomonadota</taxon>
        <taxon>Betaproteobacteria</taxon>
        <taxon>Burkholderiales</taxon>
        <taxon>Burkholderiaceae</taxon>
        <taxon>Pararobbsia</taxon>
    </lineage>
</organism>
<comment type="subcellular location">
    <subcellularLocation>
        <location evidence="1">Periplasm</location>
    </subcellularLocation>
</comment>
<reference evidence="4 5" key="1">
    <citation type="submission" date="2018-10" db="EMBL/GenBank/DDBJ databases">
        <title>Robbsia sp. DHC34, isolated from soil.</title>
        <authorList>
            <person name="Gao Z.-H."/>
            <person name="Qiu L.-H."/>
        </authorList>
    </citation>
    <scope>NUCLEOTIDE SEQUENCE [LARGE SCALE GENOMIC DNA]</scope>
    <source>
        <strain evidence="4 5">DHC34</strain>
    </source>
</reference>
<evidence type="ECO:0000256" key="1">
    <source>
        <dbReference type="ARBA" id="ARBA00004418"/>
    </source>
</evidence>
<dbReference type="Pfam" id="PF01547">
    <property type="entry name" value="SBP_bac_1"/>
    <property type="match status" value="1"/>
</dbReference>
<dbReference type="RefSeq" id="WP_121084300.1">
    <property type="nucleotide sequence ID" value="NZ_RBZU01000001.1"/>
</dbReference>
<dbReference type="OrthoDB" id="4393730at2"/>
<protein>
    <submittedName>
        <fullName evidence="4">Extracellular solute-binding protein</fullName>
    </submittedName>
</protein>
<dbReference type="SUPFAM" id="SSF53850">
    <property type="entry name" value="Periplasmic binding protein-like II"/>
    <property type="match status" value="1"/>
</dbReference>
<accession>A0A494Y9R1</accession>
<gene>
    <name evidence="4" type="ORF">D7S86_04100</name>
</gene>
<dbReference type="PANTHER" id="PTHR43649">
    <property type="entry name" value="ARABINOSE-BINDING PROTEIN-RELATED"/>
    <property type="match status" value="1"/>
</dbReference>